<evidence type="ECO:0000313" key="2">
    <source>
        <dbReference type="EMBL" id="ADI01888.1"/>
    </source>
</evidence>
<dbReference type="InterPro" id="IPR016039">
    <property type="entry name" value="Thiolase-like"/>
</dbReference>
<dbReference type="Proteomes" id="UP000000378">
    <property type="component" value="Chromosome"/>
</dbReference>
<keyword evidence="3" id="KW-1185">Reference proteome</keyword>
<dbReference type="HOGENOM" id="CLU_035425_2_1_9"/>
<dbReference type="GO" id="GO:0016747">
    <property type="term" value="F:acyltransferase activity, transferring groups other than amino-acyl groups"/>
    <property type="evidence" value="ECO:0007669"/>
    <property type="project" value="InterPro"/>
</dbReference>
<reference evidence="2 3" key="2">
    <citation type="journal article" date="2010" name="Stand. Genomic Sci.">
        <title>Complete genome sequence of Syntrophothermus lipocalidus type strain (TGB-C1).</title>
        <authorList>
            <person name="Djao O.D."/>
            <person name="Zhang X."/>
            <person name="Lucas S."/>
            <person name="Lapidus A."/>
            <person name="Del Rio T.G."/>
            <person name="Nolan M."/>
            <person name="Tice H."/>
            <person name="Cheng J.F."/>
            <person name="Han C."/>
            <person name="Tapia R."/>
            <person name="Goodwin L."/>
            <person name="Pitluck S."/>
            <person name="Liolios K."/>
            <person name="Ivanova N."/>
            <person name="Mavromatis K."/>
            <person name="Mikhailova N."/>
            <person name="Ovchinnikova G."/>
            <person name="Pati A."/>
            <person name="Brambilla E."/>
            <person name="Chen A."/>
            <person name="Palaniappan K."/>
            <person name="Land M."/>
            <person name="Hauser L."/>
            <person name="Chang Y.J."/>
            <person name="Jeffries C.D."/>
            <person name="Rohde M."/>
            <person name="Sikorski J."/>
            <person name="Spring S."/>
            <person name="Goker M."/>
            <person name="Detter J.C."/>
            <person name="Woyke T."/>
            <person name="Bristow J."/>
            <person name="Eisen J.A."/>
            <person name="Markowitz V."/>
            <person name="Hugenholtz P."/>
            <person name="Kyrpides N.C."/>
            <person name="Klenk H.P."/>
        </authorList>
    </citation>
    <scope>NUCLEOTIDE SEQUENCE [LARGE SCALE GENOMIC DNA]</scope>
    <source>
        <strain evidence="3">DSM 12680 / TGB-C1</strain>
    </source>
</reference>
<organism evidence="2 3">
    <name type="scientific">Syntrophothermus lipocalidus (strain DSM 12680 / TGB-C1)</name>
    <dbReference type="NCBI Taxonomy" id="643648"/>
    <lineage>
        <taxon>Bacteria</taxon>
        <taxon>Bacillati</taxon>
        <taxon>Bacillota</taxon>
        <taxon>Clostridia</taxon>
        <taxon>Eubacteriales</taxon>
        <taxon>Syntrophomonadaceae</taxon>
        <taxon>Syntrophothermus</taxon>
    </lineage>
</organism>
<dbReference type="eggNOG" id="COG0183">
    <property type="taxonomic scope" value="Bacteria"/>
</dbReference>
<dbReference type="PANTHER" id="PTHR42870">
    <property type="entry name" value="ACETYL-COA C-ACETYLTRANSFERASE"/>
    <property type="match status" value="1"/>
</dbReference>
<evidence type="ECO:0000313" key="3">
    <source>
        <dbReference type="Proteomes" id="UP000000378"/>
    </source>
</evidence>
<dbReference type="EMBL" id="CP002048">
    <property type="protein sequence ID" value="ADI01888.1"/>
    <property type="molecule type" value="Genomic_DNA"/>
</dbReference>
<sequence>MKLRGVAAITGVGELKPSRDAEGKTTLGLLAQSASLALRDAGLTKNDIDGLIVGPPTEDPAFMWPQQVAEYLQLFPSFLDLIEMGGASATGAIRRAAMAIATGQCRHVLCLTGGVWNTGIFNTLEARRAVMSTIEAEFDLPYGPMGFNSAYALAAQRHMYQYGTKPEQLAKIAVDQRFNACACPEALFYGHPLTVEEVLSSPVIVSPLHLFEIVRPCSGASAVVVSAAEVAKDMPQPPVYILGTGEFCTHNSIAQVPDITVTPIKYSAETAYREAGVSPSDVDFVSVYDCYTITVLLTLEDAGFCPKGEGGPFVETTDLTYKGKLPCNTHGGQLSWGQPSYAGGMSHVTEAVRQIRGTAGLRQVKRNELCFVNGNGGALSQQCSLILGKSAHRV</sequence>
<dbReference type="OrthoDB" id="9785768at2"/>
<dbReference type="CDD" id="cd00829">
    <property type="entry name" value="SCP-x_thiolase"/>
    <property type="match status" value="1"/>
</dbReference>
<reference evidence="3" key="1">
    <citation type="journal article" date="2010" name="Stand. Genomic Sci.">
        <title>Complete genome sequence of Syntrophothermus lipocalidus type strain (TGB-C1T).</title>
        <authorList>
            <consortium name="US DOE Joint Genome Institute (JGI-PGF)"/>
            <person name="Djao O."/>
            <person name="Zhang X."/>
            <person name="Lucas S."/>
            <person name="Lapidus A."/>
            <person name="Glavina Del Rio T."/>
            <person name="Nolan M."/>
            <person name="Tice H."/>
            <person name="Cheng J."/>
            <person name="Han C."/>
            <person name="Tapia R."/>
            <person name="Goodwin L."/>
            <person name="Pitluck S."/>
            <person name="Liolios K."/>
            <person name="Ivanova N."/>
            <person name="Mavromatis K."/>
            <person name="Mikhailova N."/>
            <person name="Ovchinnikova G."/>
            <person name="Pati A."/>
            <person name="Brambilla E."/>
            <person name="Chen A."/>
            <person name="Palaniappan K."/>
            <person name="Land M."/>
            <person name="Hauser L."/>
            <person name="Chang Y."/>
            <person name="Jeffries C."/>
            <person name="Rohde M."/>
            <person name="Sikorski J."/>
            <person name="Spring S."/>
            <person name="Goker M."/>
            <person name="Detter J."/>
            <person name="Woyke T."/>
            <person name="Bristow J."/>
            <person name="Eisen J."/>
            <person name="Markowitz V."/>
            <person name="Hugenholtz P."/>
            <person name="Kyrpides N."/>
            <person name="Klenk H."/>
        </authorList>
    </citation>
    <scope>NUCLEOTIDE SEQUENCE [LARGE SCALE GENOMIC DNA]</scope>
    <source>
        <strain evidence="3">DSM 12680 / TGB-C1</strain>
    </source>
</reference>
<dbReference type="Pfam" id="PF22691">
    <property type="entry name" value="Thiolase_C_1"/>
    <property type="match status" value="1"/>
</dbReference>
<dbReference type="PANTHER" id="PTHR42870:SF1">
    <property type="entry name" value="NON-SPECIFIC LIPID-TRANSFER PROTEIN-LIKE 2"/>
    <property type="match status" value="1"/>
</dbReference>
<proteinExistence type="predicted"/>
<name>D7CMF3_SYNLT</name>
<dbReference type="STRING" id="643648.Slip_1111"/>
<gene>
    <name evidence="2" type="ordered locus">Slip_1111</name>
</gene>
<evidence type="ECO:0000259" key="1">
    <source>
        <dbReference type="Pfam" id="PF22691"/>
    </source>
</evidence>
<dbReference type="RefSeq" id="WP_013175290.1">
    <property type="nucleotide sequence ID" value="NC_014220.1"/>
</dbReference>
<dbReference type="PIRSF" id="PIRSF000429">
    <property type="entry name" value="Ac-CoA_Ac_transf"/>
    <property type="match status" value="1"/>
</dbReference>
<dbReference type="KEGG" id="slp:Slip_1111"/>
<feature type="domain" description="Thiolase C-terminal" evidence="1">
    <location>
        <begin position="245"/>
        <end position="389"/>
    </location>
</feature>
<protein>
    <submittedName>
        <fullName evidence="2">Acetyl-CoA acetyltransferase</fullName>
    </submittedName>
</protein>
<dbReference type="SUPFAM" id="SSF53901">
    <property type="entry name" value="Thiolase-like"/>
    <property type="match status" value="1"/>
</dbReference>
<dbReference type="AlphaFoldDB" id="D7CMF3"/>
<dbReference type="InterPro" id="IPR055140">
    <property type="entry name" value="Thiolase_C_2"/>
</dbReference>
<dbReference type="Gene3D" id="3.40.47.10">
    <property type="match status" value="1"/>
</dbReference>
<accession>D7CMF3</accession>
<dbReference type="InterPro" id="IPR002155">
    <property type="entry name" value="Thiolase"/>
</dbReference>